<dbReference type="InterPro" id="IPR011663">
    <property type="entry name" value="UTRA"/>
</dbReference>
<reference evidence="5 6" key="1">
    <citation type="submission" date="2023-11" db="EMBL/GenBank/DDBJ databases">
        <authorList>
            <person name="Bao R."/>
        </authorList>
    </citation>
    <scope>NUCLEOTIDE SEQUENCE [LARGE SCALE GENOMIC DNA]</scope>
    <source>
        <strain evidence="5 6">PJ23</strain>
    </source>
</reference>
<dbReference type="SMART" id="SM00345">
    <property type="entry name" value="HTH_GNTR"/>
    <property type="match status" value="1"/>
</dbReference>
<dbReference type="PROSITE" id="PS50949">
    <property type="entry name" value="HTH_GNTR"/>
    <property type="match status" value="1"/>
</dbReference>
<gene>
    <name evidence="5" type="ORF">SCD90_08015</name>
</gene>
<proteinExistence type="predicted"/>
<keyword evidence="1" id="KW-0805">Transcription regulation</keyword>
<comment type="caution">
    <text evidence="5">The sequence shown here is derived from an EMBL/GenBank/DDBJ whole genome shotgun (WGS) entry which is preliminary data.</text>
</comment>
<evidence type="ECO:0000256" key="1">
    <source>
        <dbReference type="ARBA" id="ARBA00023015"/>
    </source>
</evidence>
<keyword evidence="6" id="KW-1185">Reference proteome</keyword>
<organism evidence="5 6">
    <name type="scientific">Terrihabitans rhizophilus</name>
    <dbReference type="NCBI Taxonomy" id="3092662"/>
    <lineage>
        <taxon>Bacteria</taxon>
        <taxon>Pseudomonadati</taxon>
        <taxon>Pseudomonadota</taxon>
        <taxon>Alphaproteobacteria</taxon>
        <taxon>Hyphomicrobiales</taxon>
        <taxon>Terrihabitans</taxon>
    </lineage>
</organism>
<dbReference type="Proteomes" id="UP001274321">
    <property type="component" value="Unassembled WGS sequence"/>
</dbReference>
<name>A0ABU4RMF9_9HYPH</name>
<evidence type="ECO:0000256" key="2">
    <source>
        <dbReference type="ARBA" id="ARBA00023125"/>
    </source>
</evidence>
<sequence length="265" mass="29310">MDEAVFAKGAQDRAPGTRYSPGSLISLLQIDDRAGPIYRQLEQRIVHLIRTEVLEAGSVLPAERQLAEALGVSRTTVQHCYNNLRRSGLLGGKGRSGSSIQPLRLNTGMDRLKGFTEEMRDLGRVPSSEILQCEQVEDRSIASVFGLPSTAPLLKLVRIRRGDSTPMSREVAWYDLSAAPDLPKADLTGSVYDVLKKIGVQLTHCEQSIEAASSSEEESAIFGFQSAQPCLLIKRRSYTSDHRMIEYVEGLFRGDAYVYSLKLHV</sequence>
<evidence type="ECO:0000313" key="6">
    <source>
        <dbReference type="Proteomes" id="UP001274321"/>
    </source>
</evidence>
<protein>
    <submittedName>
        <fullName evidence="5">GntR family transcriptional regulator</fullName>
    </submittedName>
</protein>
<dbReference type="EMBL" id="JAXAFJ010000003">
    <property type="protein sequence ID" value="MDX6806007.1"/>
    <property type="molecule type" value="Genomic_DNA"/>
</dbReference>
<dbReference type="SUPFAM" id="SSF46785">
    <property type="entry name" value="Winged helix' DNA-binding domain"/>
    <property type="match status" value="1"/>
</dbReference>
<evidence type="ECO:0000256" key="3">
    <source>
        <dbReference type="ARBA" id="ARBA00023163"/>
    </source>
</evidence>
<dbReference type="InterPro" id="IPR036390">
    <property type="entry name" value="WH_DNA-bd_sf"/>
</dbReference>
<evidence type="ECO:0000259" key="4">
    <source>
        <dbReference type="PROSITE" id="PS50949"/>
    </source>
</evidence>
<dbReference type="Pfam" id="PF07702">
    <property type="entry name" value="UTRA"/>
    <property type="match status" value="1"/>
</dbReference>
<dbReference type="RefSeq" id="WP_319844123.1">
    <property type="nucleotide sequence ID" value="NZ_JAXAFJ010000003.1"/>
</dbReference>
<dbReference type="Gene3D" id="3.40.1410.10">
    <property type="entry name" value="Chorismate lyase-like"/>
    <property type="match status" value="1"/>
</dbReference>
<accession>A0ABU4RMF9</accession>
<dbReference type="InterPro" id="IPR028978">
    <property type="entry name" value="Chorismate_lyase_/UTRA_dom_sf"/>
</dbReference>
<dbReference type="InterPro" id="IPR036388">
    <property type="entry name" value="WH-like_DNA-bd_sf"/>
</dbReference>
<keyword evidence="3" id="KW-0804">Transcription</keyword>
<dbReference type="SUPFAM" id="SSF64288">
    <property type="entry name" value="Chorismate lyase-like"/>
    <property type="match status" value="1"/>
</dbReference>
<dbReference type="PRINTS" id="PR00035">
    <property type="entry name" value="HTHGNTR"/>
</dbReference>
<keyword evidence="2" id="KW-0238">DNA-binding</keyword>
<feature type="domain" description="HTH gntR-type" evidence="4">
    <location>
        <begin position="35"/>
        <end position="103"/>
    </location>
</feature>
<evidence type="ECO:0000313" key="5">
    <source>
        <dbReference type="EMBL" id="MDX6806007.1"/>
    </source>
</evidence>
<dbReference type="SMART" id="SM00866">
    <property type="entry name" value="UTRA"/>
    <property type="match status" value="1"/>
</dbReference>
<dbReference type="PANTHER" id="PTHR44846:SF1">
    <property type="entry name" value="MANNOSYL-D-GLYCERATE TRANSPORT_METABOLISM SYSTEM REPRESSOR MNGR-RELATED"/>
    <property type="match status" value="1"/>
</dbReference>
<dbReference type="Gene3D" id="1.10.10.10">
    <property type="entry name" value="Winged helix-like DNA-binding domain superfamily/Winged helix DNA-binding domain"/>
    <property type="match status" value="1"/>
</dbReference>
<dbReference type="Pfam" id="PF00392">
    <property type="entry name" value="GntR"/>
    <property type="match status" value="1"/>
</dbReference>
<dbReference type="InterPro" id="IPR000524">
    <property type="entry name" value="Tscrpt_reg_HTH_GntR"/>
</dbReference>
<dbReference type="PANTHER" id="PTHR44846">
    <property type="entry name" value="MANNOSYL-D-GLYCERATE TRANSPORT/METABOLISM SYSTEM REPRESSOR MNGR-RELATED"/>
    <property type="match status" value="1"/>
</dbReference>
<dbReference type="CDD" id="cd07377">
    <property type="entry name" value="WHTH_GntR"/>
    <property type="match status" value="1"/>
</dbReference>
<dbReference type="InterPro" id="IPR050679">
    <property type="entry name" value="Bact_HTH_transcr_reg"/>
</dbReference>